<sequence length="678" mass="76901">MDTCTTLTRRVEHLELDKIAQALEITKSKQRVKKLERRNKLKVLKLRRLKRVGSAQSIDTSDDTVMDDVSKQGGIIANIDANEDVVLEDAKDVVEKSADVEDNADDQGRKAESQAEIYKIDLEHAKKVLSMHEEESEQAELQEVVDVVTTAKIITKVVTAASDIITAASTAITAADVLISTATTAAAAPTLTATPSRRRKEVVIRDPQETTTTSTIIHSEAKFKDKGKGILVKKPNPLRKQAQIEQDEKYARELEAELNKNIDWDEVTDHVKRKQKEGNTKEHMDEEDSRALKRLNESQEEKAAKKQKLDKEVEELKRHLQIVPMKKMMSTHKLPILLARVDLEALWSLVKERFATTKPKNFSNDFLLITLGAMFEKPDIHAQIYKNQRSVHGQAKVKSWKLLESCGVQIITFTTTQLILLVERRYLLIRFTLNQMLNNVQLEVEEESEVSLELLRAMSSPNHPTSDIEDAFSSTHSPNYTPALPSYFPASPENTSPDPLDDYLIPIPPPIIVPPSPMLSPIFNPQEFFVPEELLPPKEQVSHLTSSSTDLSNPSRKQACILVPPSFSVYTPTPPQIFEIGKSSIKMHLKHHEKQIEDILNYLEELSFHRIEKMEERLVNGGMIIQIDFDELKTELEKVHSQISRLQKKHIGQKDKTASARFRIPTLEITLKDIQARY</sequence>
<dbReference type="AlphaFoldDB" id="A0A6L2MNB2"/>
<dbReference type="EMBL" id="BKCJ010007095">
    <property type="protein sequence ID" value="GEU75511.1"/>
    <property type="molecule type" value="Genomic_DNA"/>
</dbReference>
<protein>
    <submittedName>
        <fullName evidence="3">Uncharacterized protein</fullName>
    </submittedName>
</protein>
<feature type="coiled-coil region" evidence="1">
    <location>
        <begin position="292"/>
        <end position="319"/>
    </location>
</feature>
<keyword evidence="1" id="KW-0175">Coiled coil</keyword>
<comment type="caution">
    <text evidence="3">The sequence shown here is derived from an EMBL/GenBank/DDBJ whole genome shotgun (WGS) entry which is preliminary data.</text>
</comment>
<reference evidence="3" key="1">
    <citation type="journal article" date="2019" name="Sci. Rep.">
        <title>Draft genome of Tanacetum cinerariifolium, the natural source of mosquito coil.</title>
        <authorList>
            <person name="Yamashiro T."/>
            <person name="Shiraishi A."/>
            <person name="Satake H."/>
            <person name="Nakayama K."/>
        </authorList>
    </citation>
    <scope>NUCLEOTIDE SEQUENCE</scope>
</reference>
<evidence type="ECO:0000256" key="2">
    <source>
        <dbReference type="SAM" id="MobiDB-lite"/>
    </source>
</evidence>
<name>A0A6L2MNB2_TANCI</name>
<gene>
    <name evidence="3" type="ORF">Tci_047489</name>
</gene>
<organism evidence="3">
    <name type="scientific">Tanacetum cinerariifolium</name>
    <name type="common">Dalmatian daisy</name>
    <name type="synonym">Chrysanthemum cinerariifolium</name>
    <dbReference type="NCBI Taxonomy" id="118510"/>
    <lineage>
        <taxon>Eukaryota</taxon>
        <taxon>Viridiplantae</taxon>
        <taxon>Streptophyta</taxon>
        <taxon>Embryophyta</taxon>
        <taxon>Tracheophyta</taxon>
        <taxon>Spermatophyta</taxon>
        <taxon>Magnoliopsida</taxon>
        <taxon>eudicotyledons</taxon>
        <taxon>Gunneridae</taxon>
        <taxon>Pentapetalae</taxon>
        <taxon>asterids</taxon>
        <taxon>campanulids</taxon>
        <taxon>Asterales</taxon>
        <taxon>Asteraceae</taxon>
        <taxon>Asteroideae</taxon>
        <taxon>Anthemideae</taxon>
        <taxon>Anthemidinae</taxon>
        <taxon>Tanacetum</taxon>
    </lineage>
</organism>
<evidence type="ECO:0000256" key="1">
    <source>
        <dbReference type="SAM" id="Coils"/>
    </source>
</evidence>
<accession>A0A6L2MNB2</accession>
<proteinExistence type="predicted"/>
<evidence type="ECO:0000313" key="3">
    <source>
        <dbReference type="EMBL" id="GEU75511.1"/>
    </source>
</evidence>
<feature type="region of interest" description="Disordered" evidence="2">
    <location>
        <begin position="269"/>
        <end position="290"/>
    </location>
</feature>